<evidence type="ECO:0000313" key="2">
    <source>
        <dbReference type="Proteomes" id="UP000322981"/>
    </source>
</evidence>
<dbReference type="AlphaFoldDB" id="A0A5M8FVW2"/>
<keyword evidence="2" id="KW-1185">Reference proteome</keyword>
<protein>
    <submittedName>
        <fullName evidence="1">Conjugal transfer protein</fullName>
    </submittedName>
</protein>
<comment type="caution">
    <text evidence="1">The sequence shown here is derived from an EMBL/GenBank/DDBJ whole genome shotgun (WGS) entry which is preliminary data.</text>
</comment>
<organism evidence="1 2">
    <name type="scientific">Thiohalocapsa marina</name>
    <dbReference type="NCBI Taxonomy" id="424902"/>
    <lineage>
        <taxon>Bacteria</taxon>
        <taxon>Pseudomonadati</taxon>
        <taxon>Pseudomonadota</taxon>
        <taxon>Gammaproteobacteria</taxon>
        <taxon>Chromatiales</taxon>
        <taxon>Chromatiaceae</taxon>
        <taxon>Thiohalocapsa</taxon>
    </lineage>
</organism>
<reference evidence="1 2" key="1">
    <citation type="submission" date="2019-09" db="EMBL/GenBank/DDBJ databases">
        <title>Whole-genome sequence of the purple sulfur bacterium Thiohalocapsa marina DSM 19078.</title>
        <authorList>
            <person name="Kyndt J.A."/>
            <person name="Meyer T.E."/>
        </authorList>
    </citation>
    <scope>NUCLEOTIDE SEQUENCE [LARGE SCALE GENOMIC DNA]</scope>
    <source>
        <strain evidence="1 2">DSM 19078</strain>
    </source>
</reference>
<sequence length="429" mass="45961">MVAAGLAKGDGVSANMLTCGVALLVLGTGSGQVAAQADMDEALREIRQQASAIEAQARSAPRPPWLEQARGVSESMVQGLEPIAEQAARITECAVEGSVCDASAHIAVDAGPVADPLHQVTFTLYVSRSLGEGQLRELFAFASAEPDTRILFRGVAEAESLIDFVASLQPLLAELEPPPTVLLDPTPFVRDAIHAVPTLVAHGPDGSELARVSGLATTGWLRRALAEGERGDLGVRGPVRAIAEPDLLEEIHRRLARIDFAALGEHALERAFERLRFESLPSAGEDRTRLIDPTLTAGADIRLPDGTLLVRAGESVNPLDRLPFTQRLVVFDAADRRQLAFVRELAGQGSEKPSVYLLTGLPRKDGWRELQRVSEALDSPVYLLTPELRRRFALERVPAVVEAKGRQFRITETAMSGVAVAEAEVGGAP</sequence>
<dbReference type="EMBL" id="VWXX01000001">
    <property type="protein sequence ID" value="KAA6187964.1"/>
    <property type="molecule type" value="Genomic_DNA"/>
</dbReference>
<proteinExistence type="predicted"/>
<evidence type="ECO:0000313" key="1">
    <source>
        <dbReference type="EMBL" id="KAA6187964.1"/>
    </source>
</evidence>
<name>A0A5M8FVW2_9GAMM</name>
<dbReference type="InterPro" id="IPR019106">
    <property type="entry name" value="T4SS_TrbC"/>
</dbReference>
<gene>
    <name evidence="1" type="ORF">F2Q65_01425</name>
</gene>
<dbReference type="Pfam" id="PF09673">
    <property type="entry name" value="TrbC_Ftype"/>
    <property type="match status" value="1"/>
</dbReference>
<dbReference type="OrthoDB" id="6625590at2"/>
<accession>A0A5M8FVW2</accession>
<dbReference type="Proteomes" id="UP000322981">
    <property type="component" value="Unassembled WGS sequence"/>
</dbReference>